<feature type="transmembrane region" description="Helical" evidence="7">
    <location>
        <begin position="214"/>
        <end position="231"/>
    </location>
</feature>
<accession>A0A0B5EQH5</accession>
<keyword evidence="3 7" id="KW-0812">Transmembrane</keyword>
<keyword evidence="9" id="KW-1185">Reference proteome</keyword>
<dbReference type="Proteomes" id="UP000031523">
    <property type="component" value="Chromosome"/>
</dbReference>
<evidence type="ECO:0000256" key="3">
    <source>
        <dbReference type="ARBA" id="ARBA00022692"/>
    </source>
</evidence>
<feature type="transmembrane region" description="Helical" evidence="7">
    <location>
        <begin position="6"/>
        <end position="27"/>
    </location>
</feature>
<organism evidence="8 9">
    <name type="scientific">Streptomyces albus (strain ATCC 21838 / DSM 41398 / FERM P-419 / JCM 4703 / NBRC 107858)</name>
    <dbReference type="NCBI Taxonomy" id="1081613"/>
    <lineage>
        <taxon>Bacteria</taxon>
        <taxon>Bacillati</taxon>
        <taxon>Actinomycetota</taxon>
        <taxon>Actinomycetes</taxon>
        <taxon>Kitasatosporales</taxon>
        <taxon>Streptomycetaceae</taxon>
        <taxon>Streptomyces</taxon>
    </lineage>
</organism>
<dbReference type="GO" id="GO:0005886">
    <property type="term" value="C:plasma membrane"/>
    <property type="evidence" value="ECO:0007669"/>
    <property type="project" value="UniProtKB-SubCell"/>
</dbReference>
<dbReference type="AlphaFoldDB" id="A0A0B5EQH5"/>
<evidence type="ECO:0000256" key="2">
    <source>
        <dbReference type="ARBA" id="ARBA00022475"/>
    </source>
</evidence>
<evidence type="ECO:0000256" key="6">
    <source>
        <dbReference type="SAM" id="MobiDB-lite"/>
    </source>
</evidence>
<reference evidence="8 9" key="1">
    <citation type="submission" date="2015-01" db="EMBL/GenBank/DDBJ databases">
        <title>Enhanced salinomycin production by adjusting the supply of polyketide extender units in Streptomyce albus DSM 41398.</title>
        <authorList>
            <person name="Lu C."/>
        </authorList>
    </citation>
    <scope>NUCLEOTIDE SEQUENCE [LARGE SCALE GENOMIC DNA]</scope>
    <source>
        <strain evidence="9">ATCC 21838 / DSM 41398 / FERM P-419 / JCM 4703 / NBRC 107858</strain>
    </source>
</reference>
<dbReference type="CDD" id="cd06574">
    <property type="entry name" value="TM_PBP1_branched-chain-AA_like"/>
    <property type="match status" value="1"/>
</dbReference>
<feature type="transmembrane region" description="Helical" evidence="7">
    <location>
        <begin position="133"/>
        <end position="154"/>
    </location>
</feature>
<dbReference type="PANTHER" id="PTHR32196:SF69">
    <property type="entry name" value="BRANCHED-CHAIN AMINO ACID TRANSPORT SYSTEM, PERMEASE PROTEIN"/>
    <property type="match status" value="1"/>
</dbReference>
<feature type="transmembrane region" description="Helical" evidence="7">
    <location>
        <begin position="183"/>
        <end position="202"/>
    </location>
</feature>
<name>A0A0B5EQH5_STRA4</name>
<feature type="transmembrane region" description="Helical" evidence="7">
    <location>
        <begin position="88"/>
        <end position="107"/>
    </location>
</feature>
<evidence type="ECO:0000256" key="7">
    <source>
        <dbReference type="SAM" id="Phobius"/>
    </source>
</evidence>
<dbReference type="Pfam" id="PF02653">
    <property type="entry name" value="BPD_transp_2"/>
    <property type="match status" value="1"/>
</dbReference>
<dbReference type="GO" id="GO:0022857">
    <property type="term" value="F:transmembrane transporter activity"/>
    <property type="evidence" value="ECO:0007669"/>
    <property type="project" value="InterPro"/>
</dbReference>
<evidence type="ECO:0000256" key="1">
    <source>
        <dbReference type="ARBA" id="ARBA00004651"/>
    </source>
</evidence>
<proteinExistence type="predicted"/>
<feature type="transmembrane region" description="Helical" evidence="7">
    <location>
        <begin position="238"/>
        <end position="263"/>
    </location>
</feature>
<feature type="compositionally biased region" description="Basic and acidic residues" evidence="6">
    <location>
        <begin position="298"/>
        <end position="309"/>
    </location>
</feature>
<feature type="transmembrane region" description="Helical" evidence="7">
    <location>
        <begin position="39"/>
        <end position="56"/>
    </location>
</feature>
<keyword evidence="2" id="KW-1003">Cell membrane</keyword>
<evidence type="ECO:0000256" key="5">
    <source>
        <dbReference type="ARBA" id="ARBA00023136"/>
    </source>
</evidence>
<dbReference type="KEGG" id="sals:SLNWT_0041"/>
<evidence type="ECO:0000256" key="4">
    <source>
        <dbReference type="ARBA" id="ARBA00022989"/>
    </source>
</evidence>
<feature type="transmembrane region" description="Helical" evidence="7">
    <location>
        <begin position="62"/>
        <end position="81"/>
    </location>
</feature>
<feature type="region of interest" description="Disordered" evidence="6">
    <location>
        <begin position="298"/>
        <end position="318"/>
    </location>
</feature>
<keyword evidence="4 7" id="KW-1133">Transmembrane helix</keyword>
<keyword evidence="5 7" id="KW-0472">Membrane</keyword>
<dbReference type="PANTHER" id="PTHR32196">
    <property type="entry name" value="ABC TRANSPORTER PERMEASE PROTEIN YPHD-RELATED-RELATED"/>
    <property type="match status" value="1"/>
</dbReference>
<comment type="subcellular location">
    <subcellularLocation>
        <location evidence="1">Cell membrane</location>
        <topology evidence="1">Multi-pass membrane protein</topology>
    </subcellularLocation>
</comment>
<dbReference type="InterPro" id="IPR001851">
    <property type="entry name" value="ABC_transp_permease"/>
</dbReference>
<gene>
    <name evidence="8" type="ORF">SLNWT_0041</name>
</gene>
<evidence type="ECO:0000313" key="8">
    <source>
        <dbReference type="EMBL" id="AJE80417.1"/>
    </source>
</evidence>
<protein>
    <submittedName>
        <fullName evidence="8">Putative ABC transporter permease</fullName>
    </submittedName>
</protein>
<evidence type="ECO:0000313" key="9">
    <source>
        <dbReference type="Proteomes" id="UP000031523"/>
    </source>
</evidence>
<dbReference type="EMBL" id="CP010519">
    <property type="protein sequence ID" value="AJE80417.1"/>
    <property type="molecule type" value="Genomic_DNA"/>
</dbReference>
<sequence length="318" mass="32679">MLLNTVLDTLISGLPLVPLILGIYLVFQIRHDFDMTVEGSFALGAATAAVCLTDTLDPFLAVLVGAAAGAVAGLITAGLHLALGIPVILAGLVMSIGLFTVTLHILGSPTVSLISTDTIYAAPLENSGLSLDTIQICVLGVLVLAVLSGFALFLRTERGLALRASGAHTVMVRSLGVSERSMVVLSLGLANSLAGLSGGLVVQTQGFADVNMGIGVFVAGVGAVLLGLVIVRPSGSQVVRIVAAVLVGALLYRLVLVATLRFGLPATDLKGITALTLILAVVAQRYLGHLGSLLRNRADTRRGTSDTRRTSPMTGVTR</sequence>
<feature type="transmembrane region" description="Helical" evidence="7">
    <location>
        <begin position="269"/>
        <end position="287"/>
    </location>
</feature>